<evidence type="ECO:0000313" key="1">
    <source>
        <dbReference type="EMBL" id="ANN70929.1"/>
    </source>
</evidence>
<organism evidence="1 2">
    <name type="scientific">Bordetella bronchialis</name>
    <dbReference type="NCBI Taxonomy" id="463025"/>
    <lineage>
        <taxon>Bacteria</taxon>
        <taxon>Pseudomonadati</taxon>
        <taxon>Pseudomonadota</taxon>
        <taxon>Betaproteobacteria</taxon>
        <taxon>Burkholderiales</taxon>
        <taxon>Alcaligenaceae</taxon>
        <taxon>Bordetella</taxon>
    </lineage>
</organism>
<dbReference type="AlphaFoldDB" id="A0A193FV59"/>
<reference evidence="1 2" key="1">
    <citation type="submission" date="2016-06" db="EMBL/GenBank/DDBJ databases">
        <title>Complete genome sequences of Bordetella bronchialis and Bordetella flabilis.</title>
        <authorList>
            <person name="LiPuma J.J."/>
            <person name="Spilker T."/>
        </authorList>
    </citation>
    <scope>NUCLEOTIDE SEQUENCE [LARGE SCALE GENOMIC DNA]</scope>
    <source>
        <strain evidence="1 2">AU17976</strain>
    </source>
</reference>
<evidence type="ECO:0000313" key="2">
    <source>
        <dbReference type="Proteomes" id="UP000092213"/>
    </source>
</evidence>
<dbReference type="Proteomes" id="UP000092213">
    <property type="component" value="Chromosome"/>
</dbReference>
<dbReference type="EMBL" id="CP016171">
    <property type="protein sequence ID" value="ANN70929.1"/>
    <property type="molecule type" value="Genomic_DNA"/>
</dbReference>
<sequence length="93" mass="9411">MYIKLTIAAVLFLAWIALVALKVPGSEDLVSFIKTALEGLGLYHAATFMPGVSGAVTSLSEGQALLAPAPITLDASSVSVTGQVSPPTPAASQ</sequence>
<protein>
    <submittedName>
        <fullName evidence="1">Uncharacterized protein</fullName>
    </submittedName>
</protein>
<name>A0A193FV59_9BORD</name>
<proteinExistence type="predicted"/>
<accession>A0A193FV59</accession>
<gene>
    <name evidence="1" type="ORF">BAU08_05905</name>
</gene>
<dbReference type="STRING" id="463025.BAU08_05905"/>